<keyword evidence="1" id="KW-1133">Transmembrane helix</keyword>
<evidence type="ECO:0000256" key="1">
    <source>
        <dbReference type="SAM" id="Phobius"/>
    </source>
</evidence>
<protein>
    <recommendedName>
        <fullName evidence="4">MFS transporter</fullName>
    </recommendedName>
</protein>
<dbReference type="Proteomes" id="UP001365405">
    <property type="component" value="Unassembled WGS sequence"/>
</dbReference>
<keyword evidence="3" id="KW-1185">Reference proteome</keyword>
<accession>A0ABU9CLH8</accession>
<keyword evidence="1" id="KW-0472">Membrane</keyword>
<feature type="transmembrane region" description="Helical" evidence="1">
    <location>
        <begin position="12"/>
        <end position="31"/>
    </location>
</feature>
<gene>
    <name evidence="2" type="ORF">AACH10_20420</name>
</gene>
<evidence type="ECO:0008006" key="4">
    <source>
        <dbReference type="Google" id="ProtNLM"/>
    </source>
</evidence>
<evidence type="ECO:0000313" key="2">
    <source>
        <dbReference type="EMBL" id="MEK8052626.1"/>
    </source>
</evidence>
<dbReference type="RefSeq" id="WP_341412353.1">
    <property type="nucleotide sequence ID" value="NZ_JBBUTH010000010.1"/>
</dbReference>
<dbReference type="EMBL" id="JBBUTH010000010">
    <property type="protein sequence ID" value="MEK8052626.1"/>
    <property type="molecule type" value="Genomic_DNA"/>
</dbReference>
<evidence type="ECO:0000313" key="3">
    <source>
        <dbReference type="Proteomes" id="UP001365405"/>
    </source>
</evidence>
<comment type="caution">
    <text evidence="2">The sequence shown here is derived from an EMBL/GenBank/DDBJ whole genome shotgun (WGS) entry which is preliminary data.</text>
</comment>
<sequence length="64" mass="7038">MQDTPAKTPWHLRLVGVVATLFNAIGVFDYVMNLAKGPAYLASAGFTPEQVAHYQAMPLWMMAV</sequence>
<reference evidence="2 3" key="1">
    <citation type="submission" date="2024-04" db="EMBL/GenBank/DDBJ databases">
        <title>Novel species of the genus Ideonella isolated from streams.</title>
        <authorList>
            <person name="Lu H."/>
        </authorList>
    </citation>
    <scope>NUCLEOTIDE SEQUENCE [LARGE SCALE GENOMIC DNA]</scope>
    <source>
        <strain evidence="2 3">DXS22W</strain>
    </source>
</reference>
<name>A0ABU9CLH8_9BURK</name>
<keyword evidence="1" id="KW-0812">Transmembrane</keyword>
<organism evidence="2 3">
    <name type="scientific">Pseudaquabacterium inlustre</name>
    <dbReference type="NCBI Taxonomy" id="2984192"/>
    <lineage>
        <taxon>Bacteria</taxon>
        <taxon>Pseudomonadati</taxon>
        <taxon>Pseudomonadota</taxon>
        <taxon>Betaproteobacteria</taxon>
        <taxon>Burkholderiales</taxon>
        <taxon>Sphaerotilaceae</taxon>
        <taxon>Pseudaquabacterium</taxon>
    </lineage>
</organism>
<proteinExistence type="predicted"/>